<evidence type="ECO:0000313" key="2">
    <source>
        <dbReference type="EMBL" id="MPM27013.1"/>
    </source>
</evidence>
<evidence type="ECO:0000259" key="1">
    <source>
        <dbReference type="Pfam" id="PF02525"/>
    </source>
</evidence>
<proteinExistence type="predicted"/>
<dbReference type="InterPro" id="IPR050104">
    <property type="entry name" value="FMN-dep_NADH:Q_OxRdtase_AzoR1"/>
</dbReference>
<comment type="caution">
    <text evidence="2">The sequence shown here is derived from an EMBL/GenBank/DDBJ whole genome shotgun (WGS) entry which is preliminary data.</text>
</comment>
<dbReference type="GO" id="GO:0016491">
    <property type="term" value="F:oxidoreductase activity"/>
    <property type="evidence" value="ECO:0007669"/>
    <property type="project" value="UniProtKB-KW"/>
</dbReference>
<sequence length="124" mass="13866">MFNLAHNFYQADKIIIAAPYWDLSFPSILKVYVENICVNGITFCYTENGPKGLCKFTDLMYITTSGGFIAENDFGKDYINGIAKFLGNGNFMDFSAQGLDIFDIDEKNVMHKACSDIARLADGF</sequence>
<dbReference type="EMBL" id="VSSQ01004885">
    <property type="protein sequence ID" value="MPM27013.1"/>
    <property type="molecule type" value="Genomic_DNA"/>
</dbReference>
<gene>
    <name evidence="2" type="primary">azoR_7</name>
    <name evidence="2" type="ORF">SDC9_73518</name>
</gene>
<accession>A0A644YKI0</accession>
<dbReference type="SUPFAM" id="SSF52218">
    <property type="entry name" value="Flavoproteins"/>
    <property type="match status" value="1"/>
</dbReference>
<reference evidence="2" key="1">
    <citation type="submission" date="2019-08" db="EMBL/GenBank/DDBJ databases">
        <authorList>
            <person name="Kucharzyk K."/>
            <person name="Murdoch R.W."/>
            <person name="Higgins S."/>
            <person name="Loffler F."/>
        </authorList>
    </citation>
    <scope>NUCLEOTIDE SEQUENCE</scope>
</reference>
<dbReference type="PANTHER" id="PTHR43741:SF4">
    <property type="entry name" value="FMN-DEPENDENT NADH:QUINONE OXIDOREDUCTASE"/>
    <property type="match status" value="1"/>
</dbReference>
<dbReference type="Gene3D" id="3.40.50.360">
    <property type="match status" value="1"/>
</dbReference>
<organism evidence="2">
    <name type="scientific">bioreactor metagenome</name>
    <dbReference type="NCBI Taxonomy" id="1076179"/>
    <lineage>
        <taxon>unclassified sequences</taxon>
        <taxon>metagenomes</taxon>
        <taxon>ecological metagenomes</taxon>
    </lineage>
</organism>
<name>A0A644YKI0_9ZZZZ</name>
<feature type="domain" description="Flavodoxin-like fold" evidence="1">
    <location>
        <begin position="7"/>
        <end position="112"/>
    </location>
</feature>
<keyword evidence="2" id="KW-0560">Oxidoreductase</keyword>
<dbReference type="EC" id="1.7.-.-" evidence="2"/>
<dbReference type="InterPro" id="IPR003680">
    <property type="entry name" value="Flavodoxin_fold"/>
</dbReference>
<dbReference type="Pfam" id="PF02525">
    <property type="entry name" value="Flavodoxin_2"/>
    <property type="match status" value="1"/>
</dbReference>
<dbReference type="PANTHER" id="PTHR43741">
    <property type="entry name" value="FMN-DEPENDENT NADH-AZOREDUCTASE 1"/>
    <property type="match status" value="1"/>
</dbReference>
<dbReference type="InterPro" id="IPR029039">
    <property type="entry name" value="Flavoprotein-like_sf"/>
</dbReference>
<protein>
    <submittedName>
        <fullName evidence="2">FMN-dependent NADH-azoreductase</fullName>
        <ecNumber evidence="2">1.7.-.-</ecNumber>
    </submittedName>
</protein>
<dbReference type="AlphaFoldDB" id="A0A644YKI0"/>